<reference evidence="10" key="1">
    <citation type="submission" date="2017-08" db="EMBL/GenBank/DDBJ databases">
        <title>Assembly of the North American Bullfrog Genome.</title>
        <authorList>
            <person name="Warren R.L."/>
            <person name="Vandervalk B.P."/>
            <person name="Kucuk E."/>
            <person name="Birol I."/>
            <person name="Helbing C."/>
            <person name="Pandoh P."/>
            <person name="Behsaz B."/>
            <person name="Mohamadi H."/>
            <person name="Chu J."/>
            <person name="Jackman S."/>
            <person name="Hammond S.A."/>
            <person name="Veldhoen N."/>
            <person name="Kirk H."/>
            <person name="Zhao Y."/>
            <person name="Coope R."/>
            <person name="Pleasance S."/>
            <person name="Moore R."/>
            <person name="Holt R."/>
        </authorList>
    </citation>
    <scope>NUCLEOTIDE SEQUENCE</scope>
    <source>
        <strain evidence="10">Bruno</strain>
        <tissue evidence="10">Liver</tissue>
    </source>
</reference>
<evidence type="ECO:0000256" key="8">
    <source>
        <dbReference type="ARBA" id="ARBA00024479"/>
    </source>
</evidence>
<dbReference type="PANTHER" id="PTHR13190">
    <property type="entry name" value="AUTOPHAGY-RELATED 2, ISOFORM A"/>
    <property type="match status" value="1"/>
</dbReference>
<dbReference type="GO" id="GO:0061908">
    <property type="term" value="C:phagophore"/>
    <property type="evidence" value="ECO:0007669"/>
    <property type="project" value="TreeGrafter"/>
</dbReference>
<dbReference type="GO" id="GO:0061723">
    <property type="term" value="P:glycophagy"/>
    <property type="evidence" value="ECO:0007669"/>
    <property type="project" value="TreeGrafter"/>
</dbReference>
<comment type="subcellular location">
    <subcellularLocation>
        <location evidence="1">Endoplasmic reticulum membrane</location>
        <topology evidence="1">Peripheral membrane protein</topology>
    </subcellularLocation>
    <subcellularLocation>
        <location evidence="2">Preautophagosomal structure membrane</location>
        <topology evidence="2">Peripheral membrane protein</topology>
    </subcellularLocation>
</comment>
<evidence type="ECO:0000256" key="9">
    <source>
        <dbReference type="ARBA" id="ARBA00024615"/>
    </source>
</evidence>
<accession>A0A2G9S197</accession>
<protein>
    <submittedName>
        <fullName evidence="10">Uncharacterized protein</fullName>
    </submittedName>
</protein>
<comment type="similarity">
    <text evidence="3">Belongs to the ATG2 family.</text>
</comment>
<dbReference type="GO" id="GO:0034045">
    <property type="term" value="C:phagophore assembly site membrane"/>
    <property type="evidence" value="ECO:0007669"/>
    <property type="project" value="UniProtKB-SubCell"/>
</dbReference>
<evidence type="ECO:0000256" key="2">
    <source>
        <dbReference type="ARBA" id="ARBA00004623"/>
    </source>
</evidence>
<dbReference type="GO" id="GO:0000422">
    <property type="term" value="P:autophagy of mitochondrion"/>
    <property type="evidence" value="ECO:0007669"/>
    <property type="project" value="TreeGrafter"/>
</dbReference>
<keyword evidence="5" id="KW-0256">Endoplasmic reticulum</keyword>
<keyword evidence="7" id="KW-0472">Membrane</keyword>
<dbReference type="AlphaFoldDB" id="A0A2G9S197"/>
<dbReference type="GO" id="GO:0061709">
    <property type="term" value="P:reticulophagy"/>
    <property type="evidence" value="ECO:0007669"/>
    <property type="project" value="TreeGrafter"/>
</dbReference>
<name>A0A2G9S197_AQUCT</name>
<feature type="non-terminal residue" evidence="10">
    <location>
        <position position="544"/>
    </location>
</feature>
<evidence type="ECO:0000256" key="3">
    <source>
        <dbReference type="ARBA" id="ARBA00009714"/>
    </source>
</evidence>
<dbReference type="GO" id="GO:0006869">
    <property type="term" value="P:lipid transport"/>
    <property type="evidence" value="ECO:0007669"/>
    <property type="project" value="UniProtKB-KW"/>
</dbReference>
<evidence type="ECO:0000256" key="1">
    <source>
        <dbReference type="ARBA" id="ARBA00004406"/>
    </source>
</evidence>
<gene>
    <name evidence="10" type="ORF">AB205_0014120</name>
</gene>
<organism evidence="10">
    <name type="scientific">Aquarana catesbeiana</name>
    <name type="common">American bullfrog</name>
    <name type="synonym">Rana catesbeiana</name>
    <dbReference type="NCBI Taxonomy" id="8400"/>
    <lineage>
        <taxon>Eukaryota</taxon>
        <taxon>Metazoa</taxon>
        <taxon>Chordata</taxon>
        <taxon>Craniata</taxon>
        <taxon>Vertebrata</taxon>
        <taxon>Euteleostomi</taxon>
        <taxon>Amphibia</taxon>
        <taxon>Batrachia</taxon>
        <taxon>Anura</taxon>
        <taxon>Neobatrachia</taxon>
        <taxon>Ranoidea</taxon>
        <taxon>Ranidae</taxon>
        <taxon>Aquarana</taxon>
    </lineage>
</organism>
<keyword evidence="4" id="KW-0813">Transport</keyword>
<sequence length="544" mass="61842">MLEISECLWPDYPFSKMKPPEYTELMMFHSPASSSRPCAQLHYKRIHRTQSSSSRKKQPVKVSAEIRVELEDFQSDLDLGLIDRLGSLFQHGASKLASSPGQFDLHLSDSNPTPEEDMEIHVMASKAHIHLQFPVPDLRPVSERRPWKEKAMRKERLEMEVTDLEIKTHRRSSTEDPSKIEITFSDLHGVYTDGEDLRVPCIKISKGLDPMAKATGKKFVFPSILVTIRPETKSCPWDIGQDKVDDLDLSSVESPCELKQPEPSPFSSKRTMFETEEMVIPADPEEMADFQQVTLASSQYTLEVTLPRAHIFLPSKDVYENLYNRLCNDLLMWEPMTLFDVPMTDSLFPNETLSRSGYQPDTFRMCKSAFRLDSDSEDEDSHFYSVDAIAKARKGNQEGLSFFSASINILQGRITAWTEFKSEGSKKLDGQHGEVVLDVENGRIFSVSKHKGRVDLSYLCIESDTISLFHKASVEDYLAPSSLEIPTFVPPENLNPTIYISEEGVSAQLPSTRKEKNLKMLSLAVRIDLNLVKNVKVWQKMYSV</sequence>
<dbReference type="OrthoDB" id="18982at2759"/>
<dbReference type="GO" id="GO:0005789">
    <property type="term" value="C:endoplasmic reticulum membrane"/>
    <property type="evidence" value="ECO:0007669"/>
    <property type="project" value="UniProtKB-SubCell"/>
</dbReference>
<dbReference type="GO" id="GO:0034727">
    <property type="term" value="P:piecemeal microautophagy of the nucleus"/>
    <property type="evidence" value="ECO:0007669"/>
    <property type="project" value="TreeGrafter"/>
</dbReference>
<dbReference type="InterPro" id="IPR026849">
    <property type="entry name" value="ATG2"/>
</dbReference>
<keyword evidence="6" id="KW-0445">Lipid transport</keyword>
<evidence type="ECO:0000256" key="7">
    <source>
        <dbReference type="ARBA" id="ARBA00023136"/>
    </source>
</evidence>
<comment type="catalytic activity">
    <reaction evidence="8">
        <text>a 1,2-diacyl-sn-glycero-3-phospho-L-serine(in) = a 1,2-diacyl-sn-glycero-3-phospho-L-serine(out)</text>
        <dbReference type="Rhea" id="RHEA:38663"/>
        <dbReference type="ChEBI" id="CHEBI:57262"/>
    </reaction>
</comment>
<dbReference type="EMBL" id="KV928325">
    <property type="protein sequence ID" value="PIO33870.1"/>
    <property type="molecule type" value="Genomic_DNA"/>
</dbReference>
<evidence type="ECO:0000313" key="10">
    <source>
        <dbReference type="EMBL" id="PIO33870.1"/>
    </source>
</evidence>
<dbReference type="GO" id="GO:0000045">
    <property type="term" value="P:autophagosome assembly"/>
    <property type="evidence" value="ECO:0007669"/>
    <property type="project" value="TreeGrafter"/>
</dbReference>
<proteinExistence type="inferred from homology"/>
<dbReference type="PANTHER" id="PTHR13190:SF21">
    <property type="entry name" value="AUTOPHAGY-RELATED PROTEIN 2 HOMOLOG A"/>
    <property type="match status" value="1"/>
</dbReference>
<evidence type="ECO:0000256" key="5">
    <source>
        <dbReference type="ARBA" id="ARBA00022824"/>
    </source>
</evidence>
<evidence type="ECO:0000256" key="6">
    <source>
        <dbReference type="ARBA" id="ARBA00023055"/>
    </source>
</evidence>
<evidence type="ECO:0000256" key="4">
    <source>
        <dbReference type="ARBA" id="ARBA00022448"/>
    </source>
</evidence>
<comment type="catalytic activity">
    <reaction evidence="9">
        <text>a 1,2-diacyl-sn-glycero-3-phosphoethanolamine(in) = a 1,2-diacyl-sn-glycero-3-phosphoethanolamine(out)</text>
        <dbReference type="Rhea" id="RHEA:38895"/>
        <dbReference type="ChEBI" id="CHEBI:64612"/>
    </reaction>
</comment>
<dbReference type="GO" id="GO:0043495">
    <property type="term" value="F:protein-membrane adaptor activity"/>
    <property type="evidence" value="ECO:0007669"/>
    <property type="project" value="TreeGrafter"/>
</dbReference>
<dbReference type="GO" id="GO:0032266">
    <property type="term" value="F:phosphatidylinositol-3-phosphate binding"/>
    <property type="evidence" value="ECO:0007669"/>
    <property type="project" value="TreeGrafter"/>
</dbReference>